<feature type="non-terminal residue" evidence="2">
    <location>
        <position position="102"/>
    </location>
</feature>
<keyword evidence="3" id="KW-1185">Reference proteome</keyword>
<name>A0A087TIN3_STEMI</name>
<accession>A0A087TIN3</accession>
<proteinExistence type="predicted"/>
<keyword evidence="1" id="KW-1133">Transmembrane helix</keyword>
<evidence type="ECO:0000313" key="3">
    <source>
        <dbReference type="Proteomes" id="UP000054359"/>
    </source>
</evidence>
<feature type="transmembrane region" description="Helical" evidence="1">
    <location>
        <begin position="21"/>
        <end position="45"/>
    </location>
</feature>
<feature type="transmembrane region" description="Helical" evidence="1">
    <location>
        <begin position="51"/>
        <end position="73"/>
    </location>
</feature>
<evidence type="ECO:0000313" key="2">
    <source>
        <dbReference type="EMBL" id="KFM64972.1"/>
    </source>
</evidence>
<dbReference type="AlphaFoldDB" id="A0A087TIN3"/>
<dbReference type="Proteomes" id="UP000054359">
    <property type="component" value="Unassembled WGS sequence"/>
</dbReference>
<keyword evidence="1" id="KW-0472">Membrane</keyword>
<gene>
    <name evidence="2" type="ORF">X975_23117</name>
</gene>
<evidence type="ECO:0000256" key="1">
    <source>
        <dbReference type="SAM" id="Phobius"/>
    </source>
</evidence>
<protein>
    <submittedName>
        <fullName evidence="2">Uncharacterized protein</fullName>
    </submittedName>
</protein>
<organism evidence="2 3">
    <name type="scientific">Stegodyphus mimosarum</name>
    <name type="common">African social velvet spider</name>
    <dbReference type="NCBI Taxonomy" id="407821"/>
    <lineage>
        <taxon>Eukaryota</taxon>
        <taxon>Metazoa</taxon>
        <taxon>Ecdysozoa</taxon>
        <taxon>Arthropoda</taxon>
        <taxon>Chelicerata</taxon>
        <taxon>Arachnida</taxon>
        <taxon>Araneae</taxon>
        <taxon>Araneomorphae</taxon>
        <taxon>Entelegynae</taxon>
        <taxon>Eresoidea</taxon>
        <taxon>Eresidae</taxon>
        <taxon>Stegodyphus</taxon>
    </lineage>
</organism>
<sequence length="102" mass="12514">MLRITCEYMIVYHMSLRISQWLLHLVLLASEELNIITVLALKVHAYHITLYLYHITLNYIALNYTEYSFYNYFHLWLYDRKSLEIPFLQHQLREVYDALQQL</sequence>
<keyword evidence="1" id="KW-0812">Transmembrane</keyword>
<reference evidence="2 3" key="1">
    <citation type="submission" date="2013-11" db="EMBL/GenBank/DDBJ databases">
        <title>Genome sequencing of Stegodyphus mimosarum.</title>
        <authorList>
            <person name="Bechsgaard J."/>
        </authorList>
    </citation>
    <scope>NUCLEOTIDE SEQUENCE [LARGE SCALE GENOMIC DNA]</scope>
</reference>
<dbReference type="EMBL" id="KK115385">
    <property type="protein sequence ID" value="KFM64972.1"/>
    <property type="molecule type" value="Genomic_DNA"/>
</dbReference>